<dbReference type="Gene3D" id="2.60.120.920">
    <property type="match status" value="1"/>
</dbReference>
<dbReference type="InterPro" id="IPR043136">
    <property type="entry name" value="B30.2/SPRY_sf"/>
</dbReference>
<reference evidence="2 3" key="1">
    <citation type="submission" date="2018-08" db="EMBL/GenBank/DDBJ databases">
        <title>Aphanomyces genome sequencing and annotation.</title>
        <authorList>
            <person name="Minardi D."/>
            <person name="Oidtmann B."/>
            <person name="Van Der Giezen M."/>
            <person name="Studholme D.J."/>
        </authorList>
    </citation>
    <scope>NUCLEOTIDE SEQUENCE [LARGE SCALE GENOMIC DNA]</scope>
    <source>
        <strain evidence="2 3">NJM0002</strain>
    </source>
</reference>
<evidence type="ECO:0000259" key="1">
    <source>
        <dbReference type="PROSITE" id="PS50097"/>
    </source>
</evidence>
<dbReference type="PANTHER" id="PTHR11145:SF8">
    <property type="entry name" value="RE57120P"/>
    <property type="match status" value="1"/>
</dbReference>
<evidence type="ECO:0000313" key="2">
    <source>
        <dbReference type="EMBL" id="RHY30631.1"/>
    </source>
</evidence>
<dbReference type="Pfam" id="PF02214">
    <property type="entry name" value="BTB_2"/>
    <property type="match status" value="1"/>
</dbReference>
<dbReference type="EMBL" id="QUSY01000291">
    <property type="protein sequence ID" value="RHY30631.1"/>
    <property type="molecule type" value="Genomic_DNA"/>
</dbReference>
<keyword evidence="3" id="KW-1185">Reference proteome</keyword>
<name>A0A418AYC4_9STRA</name>
<dbReference type="GO" id="GO:0051260">
    <property type="term" value="P:protein homooligomerization"/>
    <property type="evidence" value="ECO:0007669"/>
    <property type="project" value="InterPro"/>
</dbReference>
<dbReference type="InterPro" id="IPR011333">
    <property type="entry name" value="SKP1/BTB/POZ_sf"/>
</dbReference>
<accession>A0A418AYC4</accession>
<sequence length="305" mass="33314">MTRKKKDMSNEKPAAAVAFLDALGQLQAEAAIAEKKLADWAQLDERIQENLANASNVVALDVGGTVFKTSKDTLLRVEGSYFHALLGSGHWKPDSPGEAYFLDLDPNVFHRVLVFLRTGKVSMEGMTTVDRGEFKSMMEYLKLNEALKVAEMRWDPTLRAPEMALTNDARSIERSATNANQWKAAIVGAALEGCVRIRVDDPKQTFYVGVGPKVGFDGHTSNSLNACYYFTSNTGQIARKGSAVATLAAIRAGDVVTIRRGPSQLEFALNDGRSCQVDLVDVAEELFPVVFMAYAGTKVTIVDEL</sequence>
<dbReference type="Gene3D" id="3.30.710.10">
    <property type="entry name" value="Potassium Channel Kv1.1, Chain A"/>
    <property type="match status" value="1"/>
</dbReference>
<dbReference type="InterPro" id="IPR045068">
    <property type="entry name" value="BACURD1-3"/>
</dbReference>
<dbReference type="Proteomes" id="UP000285060">
    <property type="component" value="Unassembled WGS sequence"/>
</dbReference>
<proteinExistence type="predicted"/>
<dbReference type="CDD" id="cd18316">
    <property type="entry name" value="BTB_POZ_KCTD-like"/>
    <property type="match status" value="1"/>
</dbReference>
<dbReference type="InterPro" id="IPR000210">
    <property type="entry name" value="BTB/POZ_dom"/>
</dbReference>
<dbReference type="InterPro" id="IPR003131">
    <property type="entry name" value="T1-type_BTB"/>
</dbReference>
<dbReference type="VEuPathDB" id="FungiDB:H310_01907"/>
<evidence type="ECO:0000313" key="3">
    <source>
        <dbReference type="Proteomes" id="UP000285060"/>
    </source>
</evidence>
<feature type="domain" description="BTB" evidence="1">
    <location>
        <begin position="56"/>
        <end position="125"/>
    </location>
</feature>
<dbReference type="SMART" id="SM00225">
    <property type="entry name" value="BTB"/>
    <property type="match status" value="1"/>
</dbReference>
<dbReference type="SUPFAM" id="SSF54695">
    <property type="entry name" value="POZ domain"/>
    <property type="match status" value="1"/>
</dbReference>
<dbReference type="AlphaFoldDB" id="A0A418AYC4"/>
<gene>
    <name evidence="2" type="ORF">DYB32_006278</name>
</gene>
<dbReference type="PANTHER" id="PTHR11145">
    <property type="entry name" value="BTB/POZ DOMAIN-CONTAINING ADAPTER FOR CUL3-MEDIATED RHOA DEGRADATION PROTEIN FAMILY MEMBER"/>
    <property type="match status" value="1"/>
</dbReference>
<organism evidence="2 3">
    <name type="scientific">Aphanomyces invadans</name>
    <dbReference type="NCBI Taxonomy" id="157072"/>
    <lineage>
        <taxon>Eukaryota</taxon>
        <taxon>Sar</taxon>
        <taxon>Stramenopiles</taxon>
        <taxon>Oomycota</taxon>
        <taxon>Saprolegniomycetes</taxon>
        <taxon>Saprolegniales</taxon>
        <taxon>Verrucalvaceae</taxon>
        <taxon>Aphanomyces</taxon>
    </lineage>
</organism>
<comment type="caution">
    <text evidence="2">The sequence shown here is derived from an EMBL/GenBank/DDBJ whole genome shotgun (WGS) entry which is preliminary data.</text>
</comment>
<protein>
    <recommendedName>
        <fullName evidence="1">BTB domain-containing protein</fullName>
    </recommendedName>
</protein>
<dbReference type="PROSITE" id="PS50097">
    <property type="entry name" value="BTB"/>
    <property type="match status" value="1"/>
</dbReference>